<sequence>PISSLSPGTSIFYQCVTLDSSSSPNITKTVWRSSKVTEVADGKVRVKGEKEVVEGGVRVSTKKKNDDDDDEDDDHNEDEEE</sequence>
<accession>A0A9W7L8D6</accession>
<dbReference type="EMBL" id="BRYA01001192">
    <property type="protein sequence ID" value="GMI40240.1"/>
    <property type="molecule type" value="Genomic_DNA"/>
</dbReference>
<feature type="region of interest" description="Disordered" evidence="1">
    <location>
        <begin position="48"/>
        <end position="81"/>
    </location>
</feature>
<comment type="caution">
    <text evidence="2">The sequence shown here is derived from an EMBL/GenBank/DDBJ whole genome shotgun (WGS) entry which is preliminary data.</text>
</comment>
<reference evidence="3" key="1">
    <citation type="journal article" date="2023" name="Commun. Biol.">
        <title>Genome analysis of Parmales, the sister group of diatoms, reveals the evolutionary specialization of diatoms from phago-mixotrophs to photoautotrophs.</title>
        <authorList>
            <person name="Ban H."/>
            <person name="Sato S."/>
            <person name="Yoshikawa S."/>
            <person name="Yamada K."/>
            <person name="Nakamura Y."/>
            <person name="Ichinomiya M."/>
            <person name="Sato N."/>
            <person name="Blanc-Mathieu R."/>
            <person name="Endo H."/>
            <person name="Kuwata A."/>
            <person name="Ogata H."/>
        </authorList>
    </citation>
    <scope>NUCLEOTIDE SEQUENCE [LARGE SCALE GENOMIC DNA]</scope>
</reference>
<proteinExistence type="predicted"/>
<organism evidence="2 3">
    <name type="scientific">Triparma columacea</name>
    <dbReference type="NCBI Taxonomy" id="722753"/>
    <lineage>
        <taxon>Eukaryota</taxon>
        <taxon>Sar</taxon>
        <taxon>Stramenopiles</taxon>
        <taxon>Ochrophyta</taxon>
        <taxon>Bolidophyceae</taxon>
        <taxon>Parmales</taxon>
        <taxon>Triparmaceae</taxon>
        <taxon>Triparma</taxon>
    </lineage>
</organism>
<name>A0A9W7L8D6_9STRA</name>
<dbReference type="Proteomes" id="UP001165065">
    <property type="component" value="Unassembled WGS sequence"/>
</dbReference>
<feature type="non-terminal residue" evidence="2">
    <location>
        <position position="1"/>
    </location>
</feature>
<protein>
    <submittedName>
        <fullName evidence="2">Uncharacterized protein</fullName>
    </submittedName>
</protein>
<dbReference type="AlphaFoldDB" id="A0A9W7L8D6"/>
<evidence type="ECO:0000256" key="1">
    <source>
        <dbReference type="SAM" id="MobiDB-lite"/>
    </source>
</evidence>
<feature type="compositionally biased region" description="Acidic residues" evidence="1">
    <location>
        <begin position="67"/>
        <end position="81"/>
    </location>
</feature>
<gene>
    <name evidence="2" type="ORF">TrCOL_g627</name>
</gene>
<keyword evidence="3" id="KW-1185">Reference proteome</keyword>
<evidence type="ECO:0000313" key="3">
    <source>
        <dbReference type="Proteomes" id="UP001165065"/>
    </source>
</evidence>
<evidence type="ECO:0000313" key="2">
    <source>
        <dbReference type="EMBL" id="GMI40240.1"/>
    </source>
</evidence>